<keyword evidence="5" id="KW-1185">Reference proteome</keyword>
<dbReference type="Pfam" id="PF20372">
    <property type="entry name" value="DUF6667"/>
    <property type="match status" value="1"/>
</dbReference>
<accession>A0ABT9NFK0</accession>
<reference evidence="4 5" key="1">
    <citation type="submission" date="2023-07" db="EMBL/GenBank/DDBJ databases">
        <title>Sequencing the genomes of 1000 actinobacteria strains.</title>
        <authorList>
            <person name="Klenk H.-P."/>
        </authorList>
    </citation>
    <scope>NUCLEOTIDE SEQUENCE [LARGE SCALE GENOMIC DNA]</scope>
    <source>
        <strain evidence="4 5">DSM 17163</strain>
    </source>
</reference>
<evidence type="ECO:0000313" key="5">
    <source>
        <dbReference type="Proteomes" id="UP001243212"/>
    </source>
</evidence>
<evidence type="ECO:0000259" key="3">
    <source>
        <dbReference type="Pfam" id="PF20372"/>
    </source>
</evidence>
<feature type="transmembrane region" description="Helical" evidence="2">
    <location>
        <begin position="109"/>
        <end position="127"/>
    </location>
</feature>
<dbReference type="EMBL" id="JAUSQX010000001">
    <property type="protein sequence ID" value="MDP9806169.1"/>
    <property type="molecule type" value="Genomic_DNA"/>
</dbReference>
<keyword evidence="2" id="KW-0812">Transmembrane</keyword>
<gene>
    <name evidence="4" type="ORF">J2S70_000751</name>
</gene>
<feature type="transmembrane region" description="Helical" evidence="2">
    <location>
        <begin position="134"/>
        <end position="155"/>
    </location>
</feature>
<keyword evidence="2" id="KW-0472">Membrane</keyword>
<dbReference type="Proteomes" id="UP001243212">
    <property type="component" value="Unassembled WGS sequence"/>
</dbReference>
<sequence length="352" mass="37502">MGIEGAALAVGALLLLAYVAPQIARNRSVLADAPIGERYSADLRIITERTLQQDTGEHGKIFTTERTMSTPQGQREHRAPSAAKMRAAARDRSRARARIAQRAAAQQRALFGAAALVGVTVLLWILAGATSVPAGVAIASTALGGAYLLGLGVLVSNWSSLNEEDEGRISRANKVLRSRRDVRRQLTGHTKKDAPVSAGAAAHSESNVAKPVESADVRADSVTAAKELSKKTEHSGFEKPERVLPAPRVARVDRIVNGEELAEKSGREADLLEAPSYTLKPTIQRRTVKPYVAPETAEADVPYRPTRVGERIGDEPIEAANPAPGVTGTEELRSDVLGGGSTLDALLDRRRA</sequence>
<evidence type="ECO:0000256" key="2">
    <source>
        <dbReference type="SAM" id="Phobius"/>
    </source>
</evidence>
<organism evidence="4 5">
    <name type="scientific">Trueperella bonasi</name>
    <dbReference type="NCBI Taxonomy" id="312286"/>
    <lineage>
        <taxon>Bacteria</taxon>
        <taxon>Bacillati</taxon>
        <taxon>Actinomycetota</taxon>
        <taxon>Actinomycetes</taxon>
        <taxon>Actinomycetales</taxon>
        <taxon>Actinomycetaceae</taxon>
        <taxon>Trueperella</taxon>
    </lineage>
</organism>
<proteinExistence type="predicted"/>
<dbReference type="RefSeq" id="WP_307682404.1">
    <property type="nucleotide sequence ID" value="NZ_JAUSQX010000001.1"/>
</dbReference>
<comment type="caution">
    <text evidence="4">The sequence shown here is derived from an EMBL/GenBank/DDBJ whole genome shotgun (WGS) entry which is preliminary data.</text>
</comment>
<dbReference type="InterPro" id="IPR046608">
    <property type="entry name" value="DUF6667"/>
</dbReference>
<name>A0ABT9NFK0_9ACTO</name>
<evidence type="ECO:0000313" key="4">
    <source>
        <dbReference type="EMBL" id="MDP9806169.1"/>
    </source>
</evidence>
<feature type="region of interest" description="Disordered" evidence="1">
    <location>
        <begin position="299"/>
        <end position="352"/>
    </location>
</feature>
<feature type="domain" description="DUF6667" evidence="3">
    <location>
        <begin position="259"/>
        <end position="312"/>
    </location>
</feature>
<protein>
    <recommendedName>
        <fullName evidence="3">DUF6667 domain-containing protein</fullName>
    </recommendedName>
</protein>
<feature type="region of interest" description="Disordered" evidence="1">
    <location>
        <begin position="180"/>
        <end position="216"/>
    </location>
</feature>
<keyword evidence="2" id="KW-1133">Transmembrane helix</keyword>
<evidence type="ECO:0000256" key="1">
    <source>
        <dbReference type="SAM" id="MobiDB-lite"/>
    </source>
</evidence>